<dbReference type="SUPFAM" id="SSF54980">
    <property type="entry name" value="EF-G C-terminal domain-like"/>
    <property type="match status" value="2"/>
</dbReference>
<keyword evidence="3 12" id="KW-0547">Nucleotide-binding</keyword>
<protein>
    <recommendedName>
        <fullName evidence="11 12">Elongation factor 4</fullName>
        <shortName evidence="12">EF-4</shortName>
        <ecNumber evidence="11 12">3.6.5.n1</ecNumber>
    </recommendedName>
    <alternativeName>
        <fullName evidence="12">Ribosomal back-translocase LepA</fullName>
    </alternativeName>
</protein>
<evidence type="ECO:0000256" key="5">
    <source>
        <dbReference type="ARBA" id="ARBA00022917"/>
    </source>
</evidence>
<dbReference type="FunFam" id="3.30.70.870:FF:000004">
    <property type="entry name" value="Translation factor GUF1, mitochondrial"/>
    <property type="match status" value="1"/>
</dbReference>
<comment type="function">
    <text evidence="9 12">Required for accurate and efficient protein synthesis under certain stress conditions. May act as a fidelity factor of the translation reaction, by catalyzing a one-codon backward translocation of tRNAs on improperly translocated ribosomes. Back-translocation proceeds from a post-translocation (POST) complex to a pre-translocation (PRE) complex, thus giving elongation factor G a second chance to translocate the tRNAs correctly. Binds to ribosomes in a GTP-dependent manner.</text>
</comment>
<reference evidence="14 15" key="2">
    <citation type="journal article" date="2016" name="Int. J. Syst. Evol. Microbiol.">
        <title>Paenibacillus bovis sp. nov., isolated from raw yak (Bos grunniens) milk.</title>
        <authorList>
            <person name="Gao C."/>
            <person name="Han J."/>
            <person name="Liu Z."/>
            <person name="Xu X."/>
            <person name="Hang F."/>
            <person name="Wu Z."/>
        </authorList>
    </citation>
    <scope>NUCLEOTIDE SEQUENCE [LARGE SCALE GENOMIC DNA]</scope>
    <source>
        <strain evidence="14 15">BD3526</strain>
    </source>
</reference>
<evidence type="ECO:0000256" key="7">
    <source>
        <dbReference type="ARBA" id="ARBA00023136"/>
    </source>
</evidence>
<feature type="binding site" evidence="12">
    <location>
        <begin position="138"/>
        <end position="141"/>
    </location>
    <ligand>
        <name>GTP</name>
        <dbReference type="ChEBI" id="CHEBI:37565"/>
    </ligand>
</feature>
<feature type="domain" description="Tr-type G" evidence="13">
    <location>
        <begin position="9"/>
        <end position="191"/>
    </location>
</feature>
<keyword evidence="5 12" id="KW-0648">Protein biosynthesis</keyword>
<dbReference type="SUPFAM" id="SSF52540">
    <property type="entry name" value="P-loop containing nucleoside triphosphate hydrolases"/>
    <property type="match status" value="1"/>
</dbReference>
<dbReference type="PANTHER" id="PTHR43512">
    <property type="entry name" value="TRANSLATION FACTOR GUF1-RELATED"/>
    <property type="match status" value="1"/>
</dbReference>
<dbReference type="Gene3D" id="3.30.70.2570">
    <property type="entry name" value="Elongation factor 4, C-terminal domain"/>
    <property type="match status" value="1"/>
</dbReference>
<dbReference type="CDD" id="cd16260">
    <property type="entry name" value="EF4_III"/>
    <property type="match status" value="1"/>
</dbReference>
<dbReference type="GO" id="GO:0043022">
    <property type="term" value="F:ribosome binding"/>
    <property type="evidence" value="ECO:0007669"/>
    <property type="project" value="UniProtKB-UniRule"/>
</dbReference>
<accession>A0A172ZJF9</accession>
<feature type="binding site" evidence="12">
    <location>
        <begin position="21"/>
        <end position="26"/>
    </location>
    <ligand>
        <name>GTP</name>
        <dbReference type="ChEBI" id="CHEBI:37565"/>
    </ligand>
</feature>
<dbReference type="PROSITE" id="PS51722">
    <property type="entry name" value="G_TR_2"/>
    <property type="match status" value="1"/>
</dbReference>
<comment type="catalytic activity">
    <reaction evidence="8 12">
        <text>GTP + H2O = GDP + phosphate + H(+)</text>
        <dbReference type="Rhea" id="RHEA:19669"/>
        <dbReference type="ChEBI" id="CHEBI:15377"/>
        <dbReference type="ChEBI" id="CHEBI:15378"/>
        <dbReference type="ChEBI" id="CHEBI:37565"/>
        <dbReference type="ChEBI" id="CHEBI:43474"/>
        <dbReference type="ChEBI" id="CHEBI:58189"/>
        <dbReference type="EC" id="3.6.5.n1"/>
    </reaction>
</comment>
<dbReference type="STRING" id="1616788.AR543_18245"/>
<comment type="subcellular location">
    <subcellularLocation>
        <location evidence="12">Cell membrane</location>
        <topology evidence="12">Peripheral membrane protein</topology>
        <orientation evidence="12">Cytoplasmic side</orientation>
    </subcellularLocation>
</comment>
<proteinExistence type="inferred from homology"/>
<evidence type="ECO:0000256" key="12">
    <source>
        <dbReference type="HAMAP-Rule" id="MF_00071"/>
    </source>
</evidence>
<comment type="similarity">
    <text evidence="1 12">Belongs to the TRAFAC class translation factor GTPase superfamily. Classic translation factor GTPase family. LepA subfamily.</text>
</comment>
<evidence type="ECO:0000256" key="8">
    <source>
        <dbReference type="ARBA" id="ARBA00050293"/>
    </source>
</evidence>
<keyword evidence="2 12" id="KW-1003">Cell membrane</keyword>
<dbReference type="InterPro" id="IPR013842">
    <property type="entry name" value="LepA_CTD"/>
</dbReference>
<reference evidence="15" key="1">
    <citation type="submission" date="2015-10" db="EMBL/GenBank/DDBJ databases">
        <title>Genome of Paenibacillus bovis sp. nov.</title>
        <authorList>
            <person name="Wu Z."/>
            <person name="Gao C."/>
            <person name="Liu Z."/>
            <person name="Zheng H."/>
        </authorList>
    </citation>
    <scope>NUCLEOTIDE SEQUENCE [LARGE SCALE GENOMIC DNA]</scope>
    <source>
        <strain evidence="15">BD3526</strain>
    </source>
</reference>
<evidence type="ECO:0000256" key="11">
    <source>
        <dbReference type="ARBA" id="ARBA00066744"/>
    </source>
</evidence>
<dbReference type="SMART" id="SM00838">
    <property type="entry name" value="EFG_C"/>
    <property type="match status" value="1"/>
</dbReference>
<dbReference type="NCBIfam" id="TIGR00231">
    <property type="entry name" value="small_GTP"/>
    <property type="match status" value="1"/>
</dbReference>
<dbReference type="EC" id="3.6.5.n1" evidence="11 12"/>
<dbReference type="CDD" id="cd03699">
    <property type="entry name" value="EF4_II"/>
    <property type="match status" value="1"/>
</dbReference>
<dbReference type="InterPro" id="IPR000795">
    <property type="entry name" value="T_Tr_GTP-bd_dom"/>
</dbReference>
<keyword evidence="6 12" id="KW-0342">GTP-binding</keyword>
<evidence type="ECO:0000256" key="10">
    <source>
        <dbReference type="ARBA" id="ARBA00061052"/>
    </source>
</evidence>
<dbReference type="Gene3D" id="3.30.70.870">
    <property type="entry name" value="Elongation Factor G (Translational Gtpase), domain 3"/>
    <property type="match status" value="1"/>
</dbReference>
<sequence length="604" mass="67477">MTDIAARQQKIRNFSIIAHIDHGKSTLADRILEYTGALTSREMQEQVLDQMDLERERGITIKLQAVRLTYKADDGEEYLLNLIDTPGHVDFTYEVSRSLAACEGALLVVDAAQGIEAQTLANVYLALDNNLEILPVINKIDLPSADPERVKQEVEDVIGLDASEAVLASAKAGIGIKEILEQVVEKVPAPTGDPSNPLKALIFDSHYDPYKGVIIYSRIVDGKIKAGSKIKMMATGKEFEVIEVGAFMPRMTIVDELNVGDVGFIVAGIKTVGDTRVGDTITDAKNPTLEPLPGYRKINPMVYCGLYPIESSDYVDLREALEKLQLNDASLSFEPESSSALGFGFRCGFLGLLHMDVIQERIEREFNIPLITTAPSVIYHVTLTNGDVITIDNPSNYPELGRIEYVEEPFVKASIIVPNDFVGTVMELCQTKRGEFINMEYLDTTRVTITYQVPLSEIVYDFFDQLKSSTKGYASFDYELSGYRKSNLVKMDILLNGEQVDALSFIVHRDRAYHRGRIICEKLRELIPRQMFEIPIQASVGTKVVARETVKAMRKNVLAKCYGGDISRKRKLLEKQKEGKKRMKQVGNVEVPQEAFMAVLRIDD</sequence>
<keyword evidence="4 12" id="KW-0378">Hydrolase</keyword>
<evidence type="ECO:0000256" key="1">
    <source>
        <dbReference type="ARBA" id="ARBA00005454"/>
    </source>
</evidence>
<dbReference type="Pfam" id="PF06421">
    <property type="entry name" value="LepA_C"/>
    <property type="match status" value="1"/>
</dbReference>
<dbReference type="Pfam" id="PF03144">
    <property type="entry name" value="GTP_EFTU_D2"/>
    <property type="match status" value="1"/>
</dbReference>
<dbReference type="Gene3D" id="3.30.70.240">
    <property type="match status" value="1"/>
</dbReference>
<dbReference type="PRINTS" id="PR00315">
    <property type="entry name" value="ELONGATNFCT"/>
</dbReference>
<dbReference type="AlphaFoldDB" id="A0A172ZJF9"/>
<dbReference type="GO" id="GO:0045727">
    <property type="term" value="P:positive regulation of translation"/>
    <property type="evidence" value="ECO:0007669"/>
    <property type="project" value="UniProtKB-UniRule"/>
</dbReference>
<dbReference type="InterPro" id="IPR006297">
    <property type="entry name" value="EF-4"/>
</dbReference>
<name>A0A172ZJF9_9BACL</name>
<dbReference type="FunFam" id="3.30.70.240:FF:000007">
    <property type="entry name" value="Translation factor GUF1, mitochondrial"/>
    <property type="match status" value="1"/>
</dbReference>
<dbReference type="Gene3D" id="3.40.50.300">
    <property type="entry name" value="P-loop containing nucleotide triphosphate hydrolases"/>
    <property type="match status" value="1"/>
</dbReference>
<dbReference type="InterPro" id="IPR038363">
    <property type="entry name" value="LepA_C_sf"/>
</dbReference>
<dbReference type="InterPro" id="IPR004161">
    <property type="entry name" value="EFTu-like_2"/>
</dbReference>
<dbReference type="InterPro" id="IPR031157">
    <property type="entry name" value="G_TR_CS"/>
</dbReference>
<dbReference type="OrthoDB" id="9801591at2"/>
<dbReference type="InterPro" id="IPR027417">
    <property type="entry name" value="P-loop_NTPase"/>
</dbReference>
<dbReference type="EMBL" id="CP013023">
    <property type="protein sequence ID" value="ANF97761.1"/>
    <property type="molecule type" value="Genomic_DNA"/>
</dbReference>
<dbReference type="InterPro" id="IPR035654">
    <property type="entry name" value="LepA_IV"/>
</dbReference>
<dbReference type="NCBIfam" id="TIGR01393">
    <property type="entry name" value="lepA"/>
    <property type="match status" value="1"/>
</dbReference>
<dbReference type="SUPFAM" id="SSF50447">
    <property type="entry name" value="Translation proteins"/>
    <property type="match status" value="1"/>
</dbReference>
<evidence type="ECO:0000259" key="13">
    <source>
        <dbReference type="PROSITE" id="PS51722"/>
    </source>
</evidence>
<organism evidence="14 15">
    <name type="scientific">Paenibacillus bovis</name>
    <dbReference type="NCBI Taxonomy" id="1616788"/>
    <lineage>
        <taxon>Bacteria</taxon>
        <taxon>Bacillati</taxon>
        <taxon>Bacillota</taxon>
        <taxon>Bacilli</taxon>
        <taxon>Bacillales</taxon>
        <taxon>Paenibacillaceae</taxon>
        <taxon>Paenibacillus</taxon>
    </lineage>
</organism>
<evidence type="ECO:0000256" key="9">
    <source>
        <dbReference type="ARBA" id="ARBA00057626"/>
    </source>
</evidence>
<dbReference type="GO" id="GO:0005886">
    <property type="term" value="C:plasma membrane"/>
    <property type="evidence" value="ECO:0007669"/>
    <property type="project" value="UniProtKB-SubCell"/>
</dbReference>
<dbReference type="KEGG" id="pbv:AR543_18245"/>
<keyword evidence="14" id="KW-0251">Elongation factor</keyword>
<evidence type="ECO:0000256" key="6">
    <source>
        <dbReference type="ARBA" id="ARBA00023134"/>
    </source>
</evidence>
<keyword evidence="15" id="KW-1185">Reference proteome</keyword>
<dbReference type="RefSeq" id="WP_060535857.1">
    <property type="nucleotide sequence ID" value="NZ_CP013023.1"/>
</dbReference>
<dbReference type="Pfam" id="PF00679">
    <property type="entry name" value="EFG_C"/>
    <property type="match status" value="1"/>
</dbReference>
<dbReference type="InterPro" id="IPR000640">
    <property type="entry name" value="EFG_V-like"/>
</dbReference>
<dbReference type="PROSITE" id="PS00301">
    <property type="entry name" value="G_TR_1"/>
    <property type="match status" value="1"/>
</dbReference>
<dbReference type="InterPro" id="IPR035647">
    <property type="entry name" value="EFG_III/V"/>
</dbReference>
<dbReference type="PANTHER" id="PTHR43512:SF4">
    <property type="entry name" value="TRANSLATION FACTOR GUF1 HOMOLOG, CHLOROPLASTIC"/>
    <property type="match status" value="1"/>
</dbReference>
<dbReference type="InterPro" id="IPR005225">
    <property type="entry name" value="Small_GTP-bd"/>
</dbReference>
<evidence type="ECO:0000256" key="4">
    <source>
        <dbReference type="ARBA" id="ARBA00022801"/>
    </source>
</evidence>
<evidence type="ECO:0000313" key="14">
    <source>
        <dbReference type="EMBL" id="ANF97761.1"/>
    </source>
</evidence>
<dbReference type="FunFam" id="3.40.50.300:FF:000078">
    <property type="entry name" value="Elongation factor 4"/>
    <property type="match status" value="1"/>
</dbReference>
<comment type="similarity">
    <text evidence="10">Belongs to the GTP-binding elongation factor family. LepA subfamily.</text>
</comment>
<dbReference type="GO" id="GO:0005525">
    <property type="term" value="F:GTP binding"/>
    <property type="evidence" value="ECO:0007669"/>
    <property type="project" value="UniProtKB-UniRule"/>
</dbReference>
<dbReference type="CDD" id="cd01890">
    <property type="entry name" value="LepA"/>
    <property type="match status" value="1"/>
</dbReference>
<dbReference type="InterPro" id="IPR009000">
    <property type="entry name" value="Transl_B-barrel_sf"/>
</dbReference>
<evidence type="ECO:0000256" key="2">
    <source>
        <dbReference type="ARBA" id="ARBA00022475"/>
    </source>
</evidence>
<dbReference type="Gene3D" id="2.40.30.10">
    <property type="entry name" value="Translation factors"/>
    <property type="match status" value="1"/>
</dbReference>
<keyword evidence="7 12" id="KW-0472">Membrane</keyword>
<dbReference type="GO" id="GO:0003746">
    <property type="term" value="F:translation elongation factor activity"/>
    <property type="evidence" value="ECO:0007669"/>
    <property type="project" value="UniProtKB-UniRule"/>
</dbReference>
<evidence type="ECO:0000256" key="3">
    <source>
        <dbReference type="ARBA" id="ARBA00022741"/>
    </source>
</evidence>
<dbReference type="FunFam" id="3.30.70.2570:FF:000001">
    <property type="entry name" value="Translation factor GUF1, mitochondrial"/>
    <property type="match status" value="1"/>
</dbReference>
<dbReference type="CDD" id="cd03709">
    <property type="entry name" value="lepA_C"/>
    <property type="match status" value="1"/>
</dbReference>
<evidence type="ECO:0000313" key="15">
    <source>
        <dbReference type="Proteomes" id="UP000078148"/>
    </source>
</evidence>
<dbReference type="Proteomes" id="UP000078148">
    <property type="component" value="Chromosome"/>
</dbReference>
<dbReference type="Pfam" id="PF00009">
    <property type="entry name" value="GTP_EFTU"/>
    <property type="match status" value="1"/>
</dbReference>
<dbReference type="HAMAP" id="MF_00071">
    <property type="entry name" value="LepA"/>
    <property type="match status" value="1"/>
</dbReference>
<gene>
    <name evidence="12" type="primary">lepA</name>
    <name evidence="14" type="ORF">AR543_18245</name>
</gene>
<dbReference type="FunFam" id="2.40.30.10:FF:000015">
    <property type="entry name" value="Translation factor GUF1, mitochondrial"/>
    <property type="match status" value="1"/>
</dbReference>
<dbReference type="GO" id="GO:0003924">
    <property type="term" value="F:GTPase activity"/>
    <property type="evidence" value="ECO:0007669"/>
    <property type="project" value="UniProtKB-UniRule"/>
</dbReference>